<keyword evidence="4 6" id="KW-1133">Transmembrane helix</keyword>
<feature type="transmembrane region" description="Helical" evidence="6">
    <location>
        <begin position="157"/>
        <end position="177"/>
    </location>
</feature>
<feature type="transmembrane region" description="Helical" evidence="6">
    <location>
        <begin position="189"/>
        <end position="212"/>
    </location>
</feature>
<evidence type="ECO:0000256" key="6">
    <source>
        <dbReference type="SAM" id="Phobius"/>
    </source>
</evidence>
<dbReference type="Pfam" id="PF07690">
    <property type="entry name" value="MFS_1"/>
    <property type="match status" value="1"/>
</dbReference>
<feature type="transmembrane region" description="Helical" evidence="6">
    <location>
        <begin position="122"/>
        <end position="145"/>
    </location>
</feature>
<proteinExistence type="predicted"/>
<protein>
    <submittedName>
        <fullName evidence="8">Transporter</fullName>
    </submittedName>
</protein>
<evidence type="ECO:0000256" key="3">
    <source>
        <dbReference type="ARBA" id="ARBA00022692"/>
    </source>
</evidence>
<dbReference type="PANTHER" id="PTHR43791:SF36">
    <property type="entry name" value="TRANSPORTER, PUTATIVE (AFU_ORTHOLOGUE AFUA_6G08340)-RELATED"/>
    <property type="match status" value="1"/>
</dbReference>
<evidence type="ECO:0000256" key="5">
    <source>
        <dbReference type="ARBA" id="ARBA00023136"/>
    </source>
</evidence>
<keyword evidence="9" id="KW-1185">Reference proteome</keyword>
<evidence type="ECO:0000313" key="9">
    <source>
        <dbReference type="Proteomes" id="UP001303760"/>
    </source>
</evidence>
<dbReference type="InterPro" id="IPR011701">
    <property type="entry name" value="MFS"/>
</dbReference>
<feature type="transmembrane region" description="Helical" evidence="6">
    <location>
        <begin position="349"/>
        <end position="371"/>
    </location>
</feature>
<evidence type="ECO:0000256" key="4">
    <source>
        <dbReference type="ARBA" id="ARBA00022989"/>
    </source>
</evidence>
<reference evidence="8" key="1">
    <citation type="journal article" date="2023" name="Mol. Phylogenet. Evol.">
        <title>Genome-scale phylogeny and comparative genomics of the fungal order Sordariales.</title>
        <authorList>
            <person name="Hensen N."/>
            <person name="Bonometti L."/>
            <person name="Westerberg I."/>
            <person name="Brannstrom I.O."/>
            <person name="Guillou S."/>
            <person name="Cros-Aarteil S."/>
            <person name="Calhoun S."/>
            <person name="Haridas S."/>
            <person name="Kuo A."/>
            <person name="Mondo S."/>
            <person name="Pangilinan J."/>
            <person name="Riley R."/>
            <person name="LaButti K."/>
            <person name="Andreopoulos B."/>
            <person name="Lipzen A."/>
            <person name="Chen C."/>
            <person name="Yan M."/>
            <person name="Daum C."/>
            <person name="Ng V."/>
            <person name="Clum A."/>
            <person name="Steindorff A."/>
            <person name="Ohm R.A."/>
            <person name="Martin F."/>
            <person name="Silar P."/>
            <person name="Natvig D.O."/>
            <person name="Lalanne C."/>
            <person name="Gautier V."/>
            <person name="Ament-Velasquez S.L."/>
            <person name="Kruys A."/>
            <person name="Hutchinson M.I."/>
            <person name="Powell A.J."/>
            <person name="Barry K."/>
            <person name="Miller A.N."/>
            <person name="Grigoriev I.V."/>
            <person name="Debuchy R."/>
            <person name="Gladieux P."/>
            <person name="Hiltunen Thoren M."/>
            <person name="Johannesson H."/>
        </authorList>
    </citation>
    <scope>NUCLEOTIDE SEQUENCE</scope>
    <source>
        <strain evidence="8">CBS 532.94</strain>
    </source>
</reference>
<dbReference type="PANTHER" id="PTHR43791">
    <property type="entry name" value="PERMEASE-RELATED"/>
    <property type="match status" value="1"/>
</dbReference>
<evidence type="ECO:0000256" key="2">
    <source>
        <dbReference type="ARBA" id="ARBA00022448"/>
    </source>
</evidence>
<feature type="transmembrane region" description="Helical" evidence="6">
    <location>
        <begin position="324"/>
        <end position="343"/>
    </location>
</feature>
<dbReference type="PROSITE" id="PS50850">
    <property type="entry name" value="MFS"/>
    <property type="match status" value="1"/>
</dbReference>
<keyword evidence="3 6" id="KW-0812">Transmembrane</keyword>
<feature type="transmembrane region" description="Helical" evidence="6">
    <location>
        <begin position="67"/>
        <end position="90"/>
    </location>
</feature>
<feature type="domain" description="Major facilitator superfamily (MFS) profile" evidence="7">
    <location>
        <begin position="31"/>
        <end position="473"/>
    </location>
</feature>
<evidence type="ECO:0000259" key="7">
    <source>
        <dbReference type="PROSITE" id="PS50850"/>
    </source>
</evidence>
<keyword evidence="5 6" id="KW-0472">Membrane</keyword>
<organism evidence="8 9">
    <name type="scientific">Achaetomium macrosporum</name>
    <dbReference type="NCBI Taxonomy" id="79813"/>
    <lineage>
        <taxon>Eukaryota</taxon>
        <taxon>Fungi</taxon>
        <taxon>Dikarya</taxon>
        <taxon>Ascomycota</taxon>
        <taxon>Pezizomycotina</taxon>
        <taxon>Sordariomycetes</taxon>
        <taxon>Sordariomycetidae</taxon>
        <taxon>Sordariales</taxon>
        <taxon>Chaetomiaceae</taxon>
        <taxon>Achaetomium</taxon>
    </lineage>
</organism>
<keyword evidence="2" id="KW-0813">Transport</keyword>
<dbReference type="AlphaFoldDB" id="A0AAN7HBA1"/>
<dbReference type="Proteomes" id="UP001303760">
    <property type="component" value="Unassembled WGS sequence"/>
</dbReference>
<feature type="transmembrane region" description="Helical" evidence="6">
    <location>
        <begin position="297"/>
        <end position="317"/>
    </location>
</feature>
<dbReference type="GO" id="GO:0016020">
    <property type="term" value="C:membrane"/>
    <property type="evidence" value="ECO:0007669"/>
    <property type="project" value="UniProtKB-SubCell"/>
</dbReference>
<comment type="caution">
    <text evidence="8">The sequence shown here is derived from an EMBL/GenBank/DDBJ whole genome shotgun (WGS) entry which is preliminary data.</text>
</comment>
<name>A0AAN7HBA1_9PEZI</name>
<evidence type="ECO:0000313" key="8">
    <source>
        <dbReference type="EMBL" id="KAK4234664.1"/>
    </source>
</evidence>
<dbReference type="SUPFAM" id="SSF103473">
    <property type="entry name" value="MFS general substrate transporter"/>
    <property type="match status" value="1"/>
</dbReference>
<comment type="subcellular location">
    <subcellularLocation>
        <location evidence="1">Membrane</location>
        <topology evidence="1">Multi-pass membrane protein</topology>
    </subcellularLocation>
</comment>
<dbReference type="Gene3D" id="1.20.1250.20">
    <property type="entry name" value="MFS general substrate transporter like domains"/>
    <property type="match status" value="2"/>
</dbReference>
<reference evidence="8" key="2">
    <citation type="submission" date="2023-05" db="EMBL/GenBank/DDBJ databases">
        <authorList>
            <consortium name="Lawrence Berkeley National Laboratory"/>
            <person name="Steindorff A."/>
            <person name="Hensen N."/>
            <person name="Bonometti L."/>
            <person name="Westerberg I."/>
            <person name="Brannstrom I.O."/>
            <person name="Guillou S."/>
            <person name="Cros-Aarteil S."/>
            <person name="Calhoun S."/>
            <person name="Haridas S."/>
            <person name="Kuo A."/>
            <person name="Mondo S."/>
            <person name="Pangilinan J."/>
            <person name="Riley R."/>
            <person name="Labutti K."/>
            <person name="Andreopoulos B."/>
            <person name="Lipzen A."/>
            <person name="Chen C."/>
            <person name="Yanf M."/>
            <person name="Daum C."/>
            <person name="Ng V."/>
            <person name="Clum A."/>
            <person name="Ohm R."/>
            <person name="Martin F."/>
            <person name="Silar P."/>
            <person name="Natvig D."/>
            <person name="Lalanne C."/>
            <person name="Gautier V."/>
            <person name="Ament-Velasquez S.L."/>
            <person name="Kruys A."/>
            <person name="Hutchinson M.I."/>
            <person name="Powell A.J."/>
            <person name="Barry K."/>
            <person name="Miller A.N."/>
            <person name="Grigoriev I.V."/>
            <person name="Debuchy R."/>
            <person name="Gladieux P."/>
            <person name="Thoren M.H."/>
            <person name="Johannesson H."/>
        </authorList>
    </citation>
    <scope>NUCLEOTIDE SEQUENCE</scope>
    <source>
        <strain evidence="8">CBS 532.94</strain>
    </source>
</reference>
<dbReference type="InterPro" id="IPR020846">
    <property type="entry name" value="MFS_dom"/>
</dbReference>
<feature type="transmembrane region" description="Helical" evidence="6">
    <location>
        <begin position="25"/>
        <end position="42"/>
    </location>
</feature>
<dbReference type="EMBL" id="MU860342">
    <property type="protein sequence ID" value="KAK4234664.1"/>
    <property type="molecule type" value="Genomic_DNA"/>
</dbReference>
<sequence length="473" mass="52123">MDGLSAHQQLALTPEEHRAERRFRLKIDLIILPLIAIVYFLASLDRSDVGNAAVAGMDRDLKMTSGQLSYCVAFFYIGFLLFELPGAVLLRVLTPPIQLGVALMAWGVATTLMTAAQNWQTIAGLRVVVGAFEGFVQGAPLYLTFWYKPQELATRGAIFLSMASIAGSMNGLIAFAIQTTMDGRYGRAAWRWIFLIEGVTSVGFGVVLALLLPSTPERVKRGFTAEEKEIALRRTREAYNVPHTRPNLRQLIAALRDPKTWFYSILNGCTSMNQAAWSQFLPIIIKTSGYTDTQTQLMTIPVFVAAGVVTIVLGYLSDRFRVRGAFVIGSFTSTAAGWLMLLLSKNKHLSYAGTFLIGMGSTPSVILEMAWLNNNVLGYTKKAGAISFMNMTGHLCAIAVSFSFRDGPTYYTAKGLGLGSASMAILVAPAFMVYLKRQNAMKWANRDTPEANVMRKKSVEEIHDAHPDFFYTL</sequence>
<evidence type="ECO:0000256" key="1">
    <source>
        <dbReference type="ARBA" id="ARBA00004141"/>
    </source>
</evidence>
<feature type="transmembrane region" description="Helical" evidence="6">
    <location>
        <begin position="416"/>
        <end position="435"/>
    </location>
</feature>
<gene>
    <name evidence="8" type="ORF">C8A03DRAFT_18480</name>
</gene>
<feature type="transmembrane region" description="Helical" evidence="6">
    <location>
        <begin position="383"/>
        <end position="404"/>
    </location>
</feature>
<accession>A0AAN7HBA1</accession>
<dbReference type="GO" id="GO:0022857">
    <property type="term" value="F:transmembrane transporter activity"/>
    <property type="evidence" value="ECO:0007669"/>
    <property type="project" value="InterPro"/>
</dbReference>
<dbReference type="InterPro" id="IPR036259">
    <property type="entry name" value="MFS_trans_sf"/>
</dbReference>
<feature type="transmembrane region" description="Helical" evidence="6">
    <location>
        <begin position="97"/>
        <end position="116"/>
    </location>
</feature>